<organism evidence="1 2">
    <name type="scientific">Halalkalibacter suaedae</name>
    <dbReference type="NCBI Taxonomy" id="2822140"/>
    <lineage>
        <taxon>Bacteria</taxon>
        <taxon>Bacillati</taxon>
        <taxon>Bacillota</taxon>
        <taxon>Bacilli</taxon>
        <taxon>Bacillales</taxon>
        <taxon>Bacillaceae</taxon>
        <taxon>Halalkalibacter</taxon>
    </lineage>
</organism>
<dbReference type="Proteomes" id="UP000678228">
    <property type="component" value="Unassembled WGS sequence"/>
</dbReference>
<dbReference type="AlphaFoldDB" id="A0A940WPX0"/>
<dbReference type="GO" id="GO:0019120">
    <property type="term" value="F:hydrolase activity, acting on acid halide bonds, in C-halide compounds"/>
    <property type="evidence" value="ECO:0007669"/>
    <property type="project" value="InterPro"/>
</dbReference>
<gene>
    <name evidence="1" type="ORF">J7W16_05135</name>
</gene>
<proteinExistence type="predicted"/>
<name>A0A940WPX0_9BACI</name>
<evidence type="ECO:0000313" key="1">
    <source>
        <dbReference type="EMBL" id="MBP3950509.1"/>
    </source>
</evidence>
<accession>A0A940WPX0</accession>
<comment type="caution">
    <text evidence="1">The sequence shown here is derived from an EMBL/GenBank/DDBJ whole genome shotgun (WGS) entry which is preliminary data.</text>
</comment>
<keyword evidence="2" id="KW-1185">Reference proteome</keyword>
<dbReference type="InterPro" id="IPR019714">
    <property type="entry name" value="2-haloacid_dehalogenase_DehI"/>
</dbReference>
<sequence length="276" mass="31736">MQYGIPEIFEYEAEGVVRDLYRDIKYVLKVPIVNFIFRALANYPDFLMIGWEQVRANMLSINSESAATQLRFPDLTAANAYNQFREFYDENTLNQIKNIIKTFQYVNPKLLLIASAWSESLGNRPIVSGMKDHGTIKPGVLDMLPQINLIHIPHASCYVQQLLQDIAKHHQSFDVASDYRALANFPDFLTLSWSYLKPYLDTDEYTVMSGRLLKQSITLAHENMPYPVTLNTDQLSTIYSPAEISGIMGLVLLFQRFLPGLIVEVEYMRRLIEKPL</sequence>
<protein>
    <submittedName>
        <fullName evidence="1">Uncharacterized protein</fullName>
    </submittedName>
</protein>
<evidence type="ECO:0000313" key="2">
    <source>
        <dbReference type="Proteomes" id="UP000678228"/>
    </source>
</evidence>
<dbReference type="EMBL" id="JAGKSQ010000002">
    <property type="protein sequence ID" value="MBP3950509.1"/>
    <property type="molecule type" value="Genomic_DNA"/>
</dbReference>
<reference evidence="1" key="1">
    <citation type="submission" date="2021-03" db="EMBL/GenBank/DDBJ databases">
        <title>Bacillus suaedae sp. nov., isolated from Suaeda aralocaspica.</title>
        <authorList>
            <person name="Lei R.F.R."/>
        </authorList>
    </citation>
    <scope>NUCLEOTIDE SEQUENCE</scope>
    <source>
        <strain evidence="1">YZJH907-2</strain>
    </source>
</reference>
<dbReference type="Pfam" id="PF10778">
    <property type="entry name" value="DehI"/>
    <property type="match status" value="1"/>
</dbReference>
<dbReference type="RefSeq" id="WP_210596148.1">
    <property type="nucleotide sequence ID" value="NZ_JAGKSQ010000002.1"/>
</dbReference>